<feature type="transmembrane region" description="Helical" evidence="1">
    <location>
        <begin position="12"/>
        <end position="33"/>
    </location>
</feature>
<evidence type="ECO:0000313" key="2">
    <source>
        <dbReference type="EMBL" id="BCK82717.1"/>
    </source>
</evidence>
<sequence length="164" mass="18683">MELVRKPILRVPLVLALTGLVCRCLTYLIGFVWGRIQIAQGPNPATGAYELSTGYMSEIMAVIAFLLFWTAGWKFVRGLSRKEIFLSATVMVVWAGLLLAWEQLSHAMGGYSMWVYRLYATTDAMRWATQILTRVFDEVSVPVVLPYIFTPYLYLLFGRRKTDS</sequence>
<keyword evidence="1" id="KW-0812">Transmembrane</keyword>
<reference evidence="2" key="1">
    <citation type="submission" date="2020-09" db="EMBL/GenBank/DDBJ databases">
        <title>New species isolated from human feces.</title>
        <authorList>
            <person name="Kitahara M."/>
            <person name="Shigeno Y."/>
            <person name="Shime M."/>
            <person name="Matsumoto Y."/>
            <person name="Nakamura S."/>
            <person name="Motooka D."/>
            <person name="Fukuoka S."/>
            <person name="Nishikawa H."/>
            <person name="Benno Y."/>
        </authorList>
    </citation>
    <scope>NUCLEOTIDE SEQUENCE</scope>
    <source>
        <strain evidence="2">MM59</strain>
    </source>
</reference>
<protein>
    <submittedName>
        <fullName evidence="2">Uncharacterized protein</fullName>
    </submittedName>
</protein>
<organism evidence="2 3">
    <name type="scientific">Pusillibacter faecalis</name>
    <dbReference type="NCBI Taxonomy" id="2714358"/>
    <lineage>
        <taxon>Bacteria</taxon>
        <taxon>Bacillati</taxon>
        <taxon>Bacillota</taxon>
        <taxon>Clostridia</taxon>
        <taxon>Eubacteriales</taxon>
        <taxon>Oscillospiraceae</taxon>
        <taxon>Pusillibacter</taxon>
    </lineage>
</organism>
<evidence type="ECO:0000313" key="3">
    <source>
        <dbReference type="Proteomes" id="UP000679848"/>
    </source>
</evidence>
<feature type="transmembrane region" description="Helical" evidence="1">
    <location>
        <begin position="139"/>
        <end position="157"/>
    </location>
</feature>
<keyword evidence="3" id="KW-1185">Reference proteome</keyword>
<keyword evidence="1" id="KW-0472">Membrane</keyword>
<dbReference type="RefSeq" id="WP_213542367.1">
    <property type="nucleotide sequence ID" value="NZ_AP023420.1"/>
</dbReference>
<dbReference type="Proteomes" id="UP000679848">
    <property type="component" value="Chromosome"/>
</dbReference>
<feature type="transmembrane region" description="Helical" evidence="1">
    <location>
        <begin position="84"/>
        <end position="101"/>
    </location>
</feature>
<name>A0A810Q8Y1_9FIRM</name>
<dbReference type="AlphaFoldDB" id="A0A810Q8Y1"/>
<keyword evidence="1" id="KW-1133">Transmembrane helix</keyword>
<evidence type="ECO:0000256" key="1">
    <source>
        <dbReference type="SAM" id="Phobius"/>
    </source>
</evidence>
<accession>A0A810Q8Y1</accession>
<gene>
    <name evidence="2" type="ORF">MM59RIKEN_00360</name>
</gene>
<feature type="transmembrane region" description="Helical" evidence="1">
    <location>
        <begin position="53"/>
        <end position="72"/>
    </location>
</feature>
<dbReference type="KEGG" id="pfaa:MM59RIKEN_00360"/>
<proteinExistence type="predicted"/>
<dbReference type="EMBL" id="AP023420">
    <property type="protein sequence ID" value="BCK82717.1"/>
    <property type="molecule type" value="Genomic_DNA"/>
</dbReference>